<feature type="compositionally biased region" description="Basic and acidic residues" evidence="3">
    <location>
        <begin position="1422"/>
        <end position="1431"/>
    </location>
</feature>
<feature type="compositionally biased region" description="Basic residues" evidence="3">
    <location>
        <begin position="2136"/>
        <end position="2149"/>
    </location>
</feature>
<feature type="compositionally biased region" description="Low complexity" evidence="3">
    <location>
        <begin position="866"/>
        <end position="889"/>
    </location>
</feature>
<feature type="region of interest" description="Disordered" evidence="3">
    <location>
        <begin position="2099"/>
        <end position="2200"/>
    </location>
</feature>
<feature type="region of interest" description="Disordered" evidence="3">
    <location>
        <begin position="852"/>
        <end position="900"/>
    </location>
</feature>
<feature type="compositionally biased region" description="Polar residues" evidence="3">
    <location>
        <begin position="716"/>
        <end position="729"/>
    </location>
</feature>
<keyword evidence="6" id="KW-1185">Reference proteome</keyword>
<accession>A0ABN7SM54</accession>
<feature type="region of interest" description="Disordered" evidence="3">
    <location>
        <begin position="1966"/>
        <end position="2000"/>
    </location>
</feature>
<evidence type="ECO:0000256" key="3">
    <source>
        <dbReference type="SAM" id="MobiDB-lite"/>
    </source>
</evidence>
<organism evidence="5 6">
    <name type="scientific">Oikopleura dioica</name>
    <name type="common">Tunicate</name>
    <dbReference type="NCBI Taxonomy" id="34765"/>
    <lineage>
        <taxon>Eukaryota</taxon>
        <taxon>Metazoa</taxon>
        <taxon>Chordata</taxon>
        <taxon>Tunicata</taxon>
        <taxon>Appendicularia</taxon>
        <taxon>Copelata</taxon>
        <taxon>Oikopleuridae</taxon>
        <taxon>Oikopleura</taxon>
    </lineage>
</organism>
<feature type="compositionally biased region" description="Polar residues" evidence="3">
    <location>
        <begin position="2021"/>
        <end position="2037"/>
    </location>
</feature>
<feature type="compositionally biased region" description="Basic residues" evidence="3">
    <location>
        <begin position="2047"/>
        <end position="2065"/>
    </location>
</feature>
<dbReference type="Gene3D" id="2.30.30.140">
    <property type="match status" value="5"/>
</dbReference>
<feature type="region of interest" description="Disordered" evidence="3">
    <location>
        <begin position="1844"/>
        <end position="1872"/>
    </location>
</feature>
<feature type="compositionally biased region" description="Low complexity" evidence="3">
    <location>
        <begin position="344"/>
        <end position="355"/>
    </location>
</feature>
<evidence type="ECO:0000256" key="2">
    <source>
        <dbReference type="SAM" id="Coils"/>
    </source>
</evidence>
<reference evidence="5 6" key="1">
    <citation type="submission" date="2021-04" db="EMBL/GenBank/DDBJ databases">
        <authorList>
            <person name="Bliznina A."/>
        </authorList>
    </citation>
    <scope>NUCLEOTIDE SEQUENCE [LARGE SCALE GENOMIC DNA]</scope>
</reference>
<feature type="compositionally biased region" description="Basic and acidic residues" evidence="3">
    <location>
        <begin position="2066"/>
        <end position="2075"/>
    </location>
</feature>
<protein>
    <submittedName>
        <fullName evidence="5">Oidioi.mRNA.OKI2018_I69.XSR.g16717.t1.cds</fullName>
    </submittedName>
</protein>
<feature type="compositionally biased region" description="Basic and acidic residues" evidence="3">
    <location>
        <begin position="325"/>
        <end position="336"/>
    </location>
</feature>
<feature type="compositionally biased region" description="Low complexity" evidence="3">
    <location>
        <begin position="1023"/>
        <end position="1048"/>
    </location>
</feature>
<evidence type="ECO:0000313" key="6">
    <source>
        <dbReference type="Proteomes" id="UP001158576"/>
    </source>
</evidence>
<feature type="compositionally biased region" description="Polar residues" evidence="3">
    <location>
        <begin position="890"/>
        <end position="900"/>
    </location>
</feature>
<feature type="region of interest" description="Disordered" evidence="3">
    <location>
        <begin position="1004"/>
        <end position="1455"/>
    </location>
</feature>
<dbReference type="PANTHER" id="PTHR24216:SF65">
    <property type="entry name" value="PAXILLIN-LIKE PROTEIN 1"/>
    <property type="match status" value="1"/>
</dbReference>
<keyword evidence="1" id="KW-0863">Zinc-finger</keyword>
<dbReference type="PANTHER" id="PTHR24216">
    <property type="entry name" value="PAXILLIN-RELATED"/>
    <property type="match status" value="1"/>
</dbReference>
<feature type="compositionally biased region" description="Basic and acidic residues" evidence="3">
    <location>
        <begin position="1117"/>
        <end position="1151"/>
    </location>
</feature>
<gene>
    <name evidence="5" type="ORF">OKIOD_LOCUS8275</name>
</gene>
<dbReference type="InterPro" id="IPR013087">
    <property type="entry name" value="Znf_C2H2_type"/>
</dbReference>
<dbReference type="PROSITE" id="PS50157">
    <property type="entry name" value="ZINC_FINGER_C2H2_2"/>
    <property type="match status" value="1"/>
</dbReference>
<feature type="compositionally biased region" description="Polar residues" evidence="3">
    <location>
        <begin position="1787"/>
        <end position="1804"/>
    </location>
</feature>
<feature type="compositionally biased region" description="Polar residues" evidence="3">
    <location>
        <begin position="1816"/>
        <end position="1827"/>
    </location>
</feature>
<feature type="domain" description="C2H2-type" evidence="4">
    <location>
        <begin position="1514"/>
        <end position="1539"/>
    </location>
</feature>
<evidence type="ECO:0000313" key="5">
    <source>
        <dbReference type="EMBL" id="CAG5099850.1"/>
    </source>
</evidence>
<feature type="compositionally biased region" description="Basic and acidic residues" evidence="3">
    <location>
        <begin position="1806"/>
        <end position="1815"/>
    </location>
</feature>
<feature type="compositionally biased region" description="Polar residues" evidence="3">
    <location>
        <begin position="1845"/>
        <end position="1859"/>
    </location>
</feature>
<feature type="compositionally biased region" description="Low complexity" evidence="3">
    <location>
        <begin position="1184"/>
        <end position="1209"/>
    </location>
</feature>
<feature type="compositionally biased region" description="Basic and acidic residues" evidence="3">
    <location>
        <begin position="1012"/>
        <end position="1021"/>
    </location>
</feature>
<feature type="compositionally biased region" description="Basic and acidic residues" evidence="3">
    <location>
        <begin position="356"/>
        <end position="377"/>
    </location>
</feature>
<dbReference type="SMART" id="SM00333">
    <property type="entry name" value="TUDOR"/>
    <property type="match status" value="2"/>
</dbReference>
<feature type="compositionally biased region" description="Low complexity" evidence="3">
    <location>
        <begin position="1438"/>
        <end position="1454"/>
    </location>
</feature>
<proteinExistence type="predicted"/>
<keyword evidence="1" id="KW-0479">Metal-binding</keyword>
<keyword evidence="2" id="KW-0175">Coiled coil</keyword>
<name>A0ABN7SM54_OIKDI</name>
<dbReference type="Proteomes" id="UP001158576">
    <property type="component" value="Chromosome XSR"/>
</dbReference>
<feature type="compositionally biased region" description="Basic and acidic residues" evidence="3">
    <location>
        <begin position="2171"/>
        <end position="2190"/>
    </location>
</feature>
<dbReference type="InterPro" id="IPR002999">
    <property type="entry name" value="Tudor"/>
</dbReference>
<feature type="compositionally biased region" description="Basic and acidic residues" evidence="3">
    <location>
        <begin position="2099"/>
        <end position="2110"/>
    </location>
</feature>
<feature type="compositionally biased region" description="Low complexity" evidence="3">
    <location>
        <begin position="209"/>
        <end position="242"/>
    </location>
</feature>
<sequence length="2200" mass="245916">MVDEKPTKKVQQTKVKECRFELIVSFSINLDKPLESMKIGDKVLVKDGINSKTGKSVEHPAKVVNIDRELRRFKVHYLGWRKSYDVEFDFDTTEVVFSNAPEPVMIEPRFKPEEKIIALFRKDGQRYAGVIKKADANPVTPMYVVRFYDGVRQSKTPETDISPYSEEEAQKGIEYANEQYNKPHVNKLKLLNPEDLTEEDYNQKRTTRRGGSSNTSPVSSTSRSRGSSRASRSQRSAKPSPANSRKPSLTEMTPEPEVETPAVKDKTPERTVKKTPAKSNSKSRSKTPVKTQTPASPKKAAKRELERPASPVSEILDLTTEDSENDSKKKEDENARGRSKTRKSTTTSKPASISPKKIDSPKKNKNDAVIVKEDSPKTPKRTLRSAIPEAAEPEQEEMTVESPAKSRKIEESASRRSSPRKAGKIEENHSVNEPKKPEEEKSILTNVKKETRRVSRRSVGNAPPLIKSASAPAIGRARSTRQALPAPLLPALPLGIGKSLLSPASSIDSSPSPSRRSKRIPTGAELLQTLLGADGYGKKVRIFSMGGWYQAKIIAPPRNKKGELTVEDRKSTHLYVHFCNWPQRFDDWFECTPEFVQYEPVVEEAPVKHTFKIGDRVLAEWKAQKNSEGRWFAATVVGLPPRHYEVLFDDQVKSTVTFDRVKAMSAKEEKIANKTLANFFKELSGELPVPIEETLEDLDPESKPVRQRRSIYGSPTKRQASPIVSPNVTQRKRAKTDSVVDENEETPAPVKPADVQEDEEVPAPKNLRSKATEPKTEEKEVKNVPKALATQTVAQKEAKENSKEEQKVTEIEDSSSSLSVDLTVEKEKPQRGRSRLAKELEQIRIKAEREGVDLEKNSSRRKTSRRASVSAMRSPSPARSKRSASPALSIGSNDSGTIKTRTQEKVPITLPDYDVGDLLWCRWTDCRVYGGVVISVNEKNYSVRFALDGLEFKIPFPQVEGYWQPELRPQEDFHFFYENLYKEKDDQRVKSALIAAKAKYEALNPPKKSKKNAKDAKKEAVETTPAPKTNAPKLKPTATKPPTKLTSKSSKDKSLGSLVQRLAKKKEEEEGALLPIAEAPAKEQAAPVSGQKKSRKTSKPSRLSQEPVIQKPLSLLEKAERAAELPKKELEEGKEVPKEKEAVAKEKKTPVEESFAVGNAKTIANTDVESSMDITVDKDEDQDTPAQSQTSTDSQTTPEEKLPSSPVKSPVRRSRRVREKSQTESETAASPARAPSPEKPVAALPRSKSPAAVSTEERSITSPKKITSPARARVTPKAEPESPTKTVLPPDTKEIIREIPASPEKPLSPAARGRSSSPAKARSPARNQKQHTSPARAKSPAQATPADLKSPGRPAKLQKQKSPARAAAPKLAESASAPVQPQEEAAKKGEDIIATRTRRRTNTVTSLSPSRSPAVRGRKRKNSEAKAETRVSKLRKTSISAQPSPSSSPIQEAPTFDASEMVKDLLFDLLGQVIKKSNAKTYRLKAKEKREALAKALKNKKDQELTLASGPTRHHCPVNDCEKSFRKETGLASHLRHYHKDYLRENYAEEFGSTDDESAMEVASAESADEGEESWAPAPAVENEQTEQTGAILAPAIPEPPQEVKDPEYRTLPTTGSLHDIVIPEFPDDIFNEIDMTDSALMNDSVPKTMYRCTCGWEGDHEFYQSDYYKGHNKRIYRRHCCKRPRAARNLKSTHQLKEKNRMIDHGDYFDGLKSSYWTNESVVEICKMLNQGINAEFNGRKKRDGMVDEIKNDLATQELPPGISMEDYKQFVDKLYKHERELASPHPSSADETSSLAEATPSSKGDPKEKRDSSKNAVTDSLSSPNCLLAFDNPYQDIDDRTVNWLSSNPNDTSSDFIQYSAEPRDPENEPCPVVYEDPTRIYLNSAPSNPPEQPPPVKDAAQELQELFDKAGVTVVPNDQPSEIDRPGPSGIKEMNMLPASEVPPTNRPLPVYVINQNAGTIKEKKVQEKENAQLDPSMIAGPSGLNQMGTLPSAEKQDKPFSLDDIVMEVLQPVTPSSVTSSMYNYDDGNSTSDPAWKTEKILKKEKKEKKKKSERRERRKLQKLENVDLSKYDQQSAAILENFKEKKVSLDRTIEQVKKDDERSKGLNETVELIKFHHTQRPKPKVEEPKKVKERKPKEKKKKKQPKPEETFSSLFGETLMAPSKKRKEERPRKPSKEEKLLKRFQEGQFARKPSK</sequence>
<dbReference type="EMBL" id="OU015569">
    <property type="protein sequence ID" value="CAG5099850.1"/>
    <property type="molecule type" value="Genomic_DNA"/>
</dbReference>
<feature type="region of interest" description="Disordered" evidence="3">
    <location>
        <begin position="2021"/>
        <end position="2075"/>
    </location>
</feature>
<feature type="region of interest" description="Disordered" evidence="3">
    <location>
        <begin position="695"/>
        <end position="837"/>
    </location>
</feature>
<dbReference type="SUPFAM" id="SSF54160">
    <property type="entry name" value="Chromo domain-like"/>
    <property type="match status" value="2"/>
</dbReference>
<feature type="compositionally biased region" description="Basic and acidic residues" evidence="3">
    <location>
        <begin position="1966"/>
        <end position="1975"/>
    </location>
</feature>
<feature type="compositionally biased region" description="Basic and acidic residues" evidence="3">
    <location>
        <begin position="423"/>
        <end position="453"/>
    </location>
</feature>
<feature type="compositionally biased region" description="Low complexity" evidence="3">
    <location>
        <begin position="502"/>
        <end position="514"/>
    </location>
</feature>
<feature type="compositionally biased region" description="Basic and acidic residues" evidence="3">
    <location>
        <begin position="770"/>
        <end position="783"/>
    </location>
</feature>
<feature type="compositionally biased region" description="Low complexity" evidence="3">
    <location>
        <begin position="1363"/>
        <end position="1378"/>
    </location>
</feature>
<dbReference type="InterPro" id="IPR016197">
    <property type="entry name" value="Chromo-like_dom_sf"/>
</dbReference>
<feature type="compositionally biased region" description="Basic residues" evidence="3">
    <location>
        <begin position="273"/>
        <end position="287"/>
    </location>
</feature>
<feature type="region of interest" description="Disordered" evidence="3">
    <location>
        <begin position="1782"/>
        <end position="1829"/>
    </location>
</feature>
<feature type="region of interest" description="Disordered" evidence="3">
    <location>
        <begin position="177"/>
        <end position="478"/>
    </location>
</feature>
<feature type="compositionally biased region" description="Basic and acidic residues" evidence="3">
    <location>
        <begin position="796"/>
        <end position="810"/>
    </location>
</feature>
<evidence type="ECO:0000259" key="4">
    <source>
        <dbReference type="PROSITE" id="PS50157"/>
    </source>
</evidence>
<feature type="compositionally biased region" description="Basic and acidic residues" evidence="3">
    <location>
        <begin position="262"/>
        <end position="272"/>
    </location>
</feature>
<feature type="compositionally biased region" description="Basic and acidic residues" evidence="3">
    <location>
        <begin position="1384"/>
        <end position="1393"/>
    </location>
</feature>
<dbReference type="PROSITE" id="PS00028">
    <property type="entry name" value="ZINC_FINGER_C2H2_1"/>
    <property type="match status" value="1"/>
</dbReference>
<keyword evidence="1" id="KW-0862">Zinc</keyword>
<feature type="region of interest" description="Disordered" evidence="3">
    <location>
        <begin position="502"/>
        <end position="521"/>
    </location>
</feature>
<feature type="compositionally biased region" description="Polar residues" evidence="3">
    <location>
        <begin position="1162"/>
        <end position="1173"/>
    </location>
</feature>
<feature type="coiled-coil region" evidence="2">
    <location>
        <begin position="1479"/>
        <end position="1506"/>
    </location>
</feature>
<feature type="compositionally biased region" description="Low complexity" evidence="3">
    <location>
        <begin position="250"/>
        <end position="261"/>
    </location>
</feature>
<evidence type="ECO:0000256" key="1">
    <source>
        <dbReference type="PROSITE-ProRule" id="PRU00042"/>
    </source>
</evidence>
<feature type="compositionally biased region" description="Low complexity" evidence="3">
    <location>
        <begin position="1307"/>
        <end position="1326"/>
    </location>
</feature>
<feature type="compositionally biased region" description="Basic and acidic residues" evidence="3">
    <location>
        <begin position="823"/>
        <end position="837"/>
    </location>
</feature>